<dbReference type="Pfam" id="PF10711">
    <property type="entry name" value="DUF2513"/>
    <property type="match status" value="1"/>
</dbReference>
<proteinExistence type="predicted"/>
<sequence length="120" mass="13933">MKRDIDLIRQILLQTEELGSLSRSFELSIEGYNTNETSYHVKILFQAGYLEAEHISCREFEEWNPISLTWSGHEFLDAARDNTVWNKAKSRIGDKLPTVGFDMLKSILNIYVKQQFGFEA</sequence>
<comment type="caution">
    <text evidence="1">The sequence shown here is derived from an EMBL/GenBank/DDBJ whole genome shotgun (WGS) entry which is preliminary data.</text>
</comment>
<accession>A0ABR7XET0</accession>
<dbReference type="InterPro" id="IPR019650">
    <property type="entry name" value="DUF2513"/>
</dbReference>
<protein>
    <submittedName>
        <fullName evidence="1">DUF2513 domain-containing protein</fullName>
    </submittedName>
</protein>
<organism evidence="1 2">
    <name type="scientific">Pontibacter aquaedesilientis</name>
    <dbReference type="NCBI Taxonomy" id="2766980"/>
    <lineage>
        <taxon>Bacteria</taxon>
        <taxon>Pseudomonadati</taxon>
        <taxon>Bacteroidota</taxon>
        <taxon>Cytophagia</taxon>
        <taxon>Cytophagales</taxon>
        <taxon>Hymenobacteraceae</taxon>
        <taxon>Pontibacter</taxon>
    </lineage>
</organism>
<dbReference type="EMBL" id="JACXAJ010000002">
    <property type="protein sequence ID" value="MBD1396777.1"/>
    <property type="molecule type" value="Genomic_DNA"/>
</dbReference>
<evidence type="ECO:0000313" key="1">
    <source>
        <dbReference type="EMBL" id="MBD1396777.1"/>
    </source>
</evidence>
<evidence type="ECO:0000313" key="2">
    <source>
        <dbReference type="Proteomes" id="UP000625551"/>
    </source>
</evidence>
<keyword evidence="2" id="KW-1185">Reference proteome</keyword>
<reference evidence="1 2" key="1">
    <citation type="submission" date="2020-09" db="EMBL/GenBank/DDBJ databases">
        <title>Genome sequencing and assembly of Pontibacter sp.</title>
        <authorList>
            <person name="Chhetri G."/>
        </authorList>
    </citation>
    <scope>NUCLEOTIDE SEQUENCE [LARGE SCALE GENOMIC DNA]</scope>
    <source>
        <strain evidence="1 2">JH31</strain>
    </source>
</reference>
<dbReference type="RefSeq" id="WP_191182929.1">
    <property type="nucleotide sequence ID" value="NZ_JACXAJ010000002.1"/>
</dbReference>
<dbReference type="Proteomes" id="UP000625551">
    <property type="component" value="Unassembled WGS sequence"/>
</dbReference>
<name>A0ABR7XET0_9BACT</name>
<gene>
    <name evidence="1" type="ORF">H9Q13_06330</name>
</gene>